<dbReference type="OrthoDB" id="764378at2"/>
<evidence type="ECO:0000313" key="1">
    <source>
        <dbReference type="EMBL" id="KIO77690.1"/>
    </source>
</evidence>
<organism evidence="1 2">
    <name type="scientific">Pedobacter lusitanus</name>
    <dbReference type="NCBI Taxonomy" id="1503925"/>
    <lineage>
        <taxon>Bacteria</taxon>
        <taxon>Pseudomonadati</taxon>
        <taxon>Bacteroidota</taxon>
        <taxon>Sphingobacteriia</taxon>
        <taxon>Sphingobacteriales</taxon>
        <taxon>Sphingobacteriaceae</taxon>
        <taxon>Pedobacter</taxon>
    </lineage>
</organism>
<name>A0A0D0GND2_9SPHI</name>
<dbReference type="EMBL" id="JXRA01000030">
    <property type="protein sequence ID" value="KIO77690.1"/>
    <property type="molecule type" value="Genomic_DNA"/>
</dbReference>
<accession>A0A0D0GND2</accession>
<dbReference type="Proteomes" id="UP000032049">
    <property type="component" value="Unassembled WGS sequence"/>
</dbReference>
<dbReference type="RefSeq" id="WP_041880456.1">
    <property type="nucleotide sequence ID" value="NZ_CP157278.1"/>
</dbReference>
<gene>
    <name evidence="1" type="ORF">TH53_07885</name>
</gene>
<protein>
    <submittedName>
        <fullName evidence="1">Uncharacterized protein</fullName>
    </submittedName>
</protein>
<evidence type="ECO:0000313" key="2">
    <source>
        <dbReference type="Proteomes" id="UP000032049"/>
    </source>
</evidence>
<dbReference type="AlphaFoldDB" id="A0A0D0GND2"/>
<proteinExistence type="predicted"/>
<sequence>MKKYIFFTLLIFWFAGVKSTVSGQTKIDCNQVLDQEPYFAKHQAVQTDSLFLRDVEILKHCGGYGTIDTIMLKRSVLWTILHTAMEDGKPATYRTMINFMQEFKSTPHYRLFLASLHLYKNLGNTRVNPAEFDLAKPFFVQIGFTQNDIDDFKQFISDPVHHDLTYIAAYELYMKEFEELTGGSK</sequence>
<comment type="caution">
    <text evidence="1">The sequence shown here is derived from an EMBL/GenBank/DDBJ whole genome shotgun (WGS) entry which is preliminary data.</text>
</comment>
<reference evidence="1 2" key="1">
    <citation type="submission" date="2015-01" db="EMBL/GenBank/DDBJ databases">
        <title>Draft genome sequence of Pedobacter sp. NL19 isolated from sludge of an effluent treatment pond in an abandoned uranium mine.</title>
        <authorList>
            <person name="Santos T."/>
            <person name="Caetano T."/>
            <person name="Covas C."/>
            <person name="Cruz A."/>
            <person name="Mendo S."/>
        </authorList>
    </citation>
    <scope>NUCLEOTIDE SEQUENCE [LARGE SCALE GENOMIC DNA]</scope>
    <source>
        <strain evidence="1 2">NL19</strain>
    </source>
</reference>
<keyword evidence="2" id="KW-1185">Reference proteome</keyword>